<comment type="caution">
    <text evidence="1">The sequence shown here is derived from an EMBL/GenBank/DDBJ whole genome shotgun (WGS) entry which is preliminary data.</text>
</comment>
<dbReference type="AlphaFoldDB" id="A0A645GI38"/>
<accession>A0A645GI38</accession>
<reference evidence="1" key="1">
    <citation type="submission" date="2019-08" db="EMBL/GenBank/DDBJ databases">
        <authorList>
            <person name="Kucharzyk K."/>
            <person name="Murdoch R.W."/>
            <person name="Higgins S."/>
            <person name="Loffler F."/>
        </authorList>
    </citation>
    <scope>NUCLEOTIDE SEQUENCE</scope>
</reference>
<sequence length="56" mass="6162">MDQIVIPFLNPHRSAFDRLAIIGFHQRGGVSGLGKRTLCVEQRATGKKMLHGKTSS</sequence>
<name>A0A645GI38_9ZZZZ</name>
<organism evidence="1">
    <name type="scientific">bioreactor metagenome</name>
    <dbReference type="NCBI Taxonomy" id="1076179"/>
    <lineage>
        <taxon>unclassified sequences</taxon>
        <taxon>metagenomes</taxon>
        <taxon>ecological metagenomes</taxon>
    </lineage>
</organism>
<gene>
    <name evidence="1" type="ORF">SDC9_170781</name>
</gene>
<proteinExistence type="predicted"/>
<evidence type="ECO:0000313" key="1">
    <source>
        <dbReference type="EMBL" id="MPN23393.1"/>
    </source>
</evidence>
<dbReference type="EMBL" id="VSSQ01071877">
    <property type="protein sequence ID" value="MPN23393.1"/>
    <property type="molecule type" value="Genomic_DNA"/>
</dbReference>
<protein>
    <submittedName>
        <fullName evidence="1">Uncharacterized protein</fullName>
    </submittedName>
</protein>